<comment type="caution">
    <text evidence="2">The sequence shown here is derived from an EMBL/GenBank/DDBJ whole genome shotgun (WGS) entry which is preliminary data.</text>
</comment>
<dbReference type="Gene3D" id="3.60.40.10">
    <property type="entry name" value="PPM-type phosphatase domain"/>
    <property type="match status" value="1"/>
</dbReference>
<evidence type="ECO:0000313" key="2">
    <source>
        <dbReference type="EMBL" id="CAE7219925.1"/>
    </source>
</evidence>
<evidence type="ECO:0000256" key="1">
    <source>
        <dbReference type="SAM" id="MobiDB-lite"/>
    </source>
</evidence>
<organism evidence="2 3">
    <name type="scientific">Symbiodinium natans</name>
    <dbReference type="NCBI Taxonomy" id="878477"/>
    <lineage>
        <taxon>Eukaryota</taxon>
        <taxon>Sar</taxon>
        <taxon>Alveolata</taxon>
        <taxon>Dinophyceae</taxon>
        <taxon>Suessiales</taxon>
        <taxon>Symbiodiniaceae</taxon>
        <taxon>Symbiodinium</taxon>
    </lineage>
</organism>
<dbReference type="AlphaFoldDB" id="A0A812K943"/>
<dbReference type="InterPro" id="IPR036457">
    <property type="entry name" value="PPM-type-like_dom_sf"/>
</dbReference>
<gene>
    <name evidence="2" type="ORF">SNAT2548_LOCUS8004</name>
</gene>
<evidence type="ECO:0000313" key="3">
    <source>
        <dbReference type="Proteomes" id="UP000604046"/>
    </source>
</evidence>
<feature type="region of interest" description="Disordered" evidence="1">
    <location>
        <begin position="1"/>
        <end position="24"/>
    </location>
</feature>
<sequence>MDAMESWTPAGRLHRPPRPTGATPATTILRGLRGQGTRWSAAAASLFAASRVFHGHSRPRARHTLCSALDTEWPAGASPEQAETCGCGASSVGGCDPDRPKVNQDACYVEELPDGRLQAAVFDGHGKKGHVVSGALKALLPSLVAERMASEGSGASSALAQAFEASDGALRGGGAYRRRAMFEESQPQELQARFLTEPKKGAEKEAAEQEPIYSDRLWTALRTGSFDEMLRPNEAE</sequence>
<dbReference type="EMBL" id="CAJNDS010000572">
    <property type="protein sequence ID" value="CAE7219925.1"/>
    <property type="molecule type" value="Genomic_DNA"/>
</dbReference>
<dbReference type="SUPFAM" id="SSF81606">
    <property type="entry name" value="PP2C-like"/>
    <property type="match status" value="1"/>
</dbReference>
<proteinExistence type="predicted"/>
<evidence type="ECO:0008006" key="4">
    <source>
        <dbReference type="Google" id="ProtNLM"/>
    </source>
</evidence>
<accession>A0A812K943</accession>
<dbReference type="Proteomes" id="UP000604046">
    <property type="component" value="Unassembled WGS sequence"/>
</dbReference>
<name>A0A812K943_9DINO</name>
<keyword evidence="3" id="KW-1185">Reference proteome</keyword>
<reference evidence="2" key="1">
    <citation type="submission" date="2021-02" db="EMBL/GenBank/DDBJ databases">
        <authorList>
            <person name="Dougan E. K."/>
            <person name="Rhodes N."/>
            <person name="Thang M."/>
            <person name="Chan C."/>
        </authorList>
    </citation>
    <scope>NUCLEOTIDE SEQUENCE</scope>
</reference>
<dbReference type="OrthoDB" id="10264738at2759"/>
<protein>
    <recommendedName>
        <fullName evidence="4">PPM-type phosphatase domain-containing protein</fullName>
    </recommendedName>
</protein>